<keyword evidence="9" id="KW-0915">Sodium</keyword>
<feature type="transmembrane region" description="Helical" evidence="21">
    <location>
        <begin position="523"/>
        <end position="545"/>
    </location>
</feature>
<feature type="transmembrane region" description="Helical" evidence="21">
    <location>
        <begin position="271"/>
        <end position="289"/>
    </location>
</feature>
<feature type="transmembrane region" description="Helical" evidence="21">
    <location>
        <begin position="452"/>
        <end position="474"/>
    </location>
</feature>
<sequence length="657" mass="72611">MTWEYFGFSLVRSSSNTTKTDSAINNPADISVIVIYFVVVLAVGIWAMVRTNRSTVGGFFLAGRSMVWWPIGASLFASNIGSGHFVGLAGTGAAGGIATGGFEWNALVVVIILGWLFVPIYIKAGVVTMPEYLKKRFGGQRIRIYLSVLSLFLYIFTKISADMFSGAIFIKQALDLNIYVAVVLLLLITALYTVTGGLAAVIYTDTLQTIIMVVGSFILMGFAFNEVGGYDNFQDLYMNATPTVVGNVSAKCYTPRPDSFHIFRDPITGDLPWPGLIFGLTIQAAWYWCTDQVIVQRCLSAKNMSHVKAGCILCGYLKLLPMFLMVMPGMISRVLYTDEVACVVPQVCKDVCDTEVGCTNIAYPKMVLNLMPDGLRGLMLSVMLASLMSSLTSIFNSASTLFTMDIYARIRRKASEKELMIAGRLFILVLIGISIAWIPIVQTAQSGQLFDYIQSVTSYLAPPIAAVFTLAIFCKRVNEQGAFYGLLIGLAIGLARMLTEFAYGTGSCVQPSNCPDIICGVHYLYFGLILFGISLIVVLGISLMTKPIDDKHLYRLCWSLRNSQEERIDLEADDRIEEPDNSMDIDEPEAEPSCWRKAYNCFCGFEEKKAPKLTKEQEVELKKMMTDTTEQPLWRNVVNANAIILLTVCVFFHGFFG</sequence>
<feature type="transmembrane region" description="Helical" evidence="21">
    <location>
        <begin position="419"/>
        <end position="440"/>
    </location>
</feature>
<dbReference type="PANTHER" id="PTHR11819">
    <property type="entry name" value="SOLUTE CARRIER FAMILY 5"/>
    <property type="match status" value="1"/>
</dbReference>
<dbReference type="GeneTree" id="ENSGT00940000155844"/>
<evidence type="ECO:0000256" key="1">
    <source>
        <dbReference type="ARBA" id="ARBA00004424"/>
    </source>
</evidence>
<evidence type="ECO:0000256" key="17">
    <source>
        <dbReference type="ARBA" id="ARBA00040046"/>
    </source>
</evidence>
<evidence type="ECO:0000313" key="23">
    <source>
        <dbReference type="Proteomes" id="UP001501920"/>
    </source>
</evidence>
<feature type="transmembrane region" description="Helical" evidence="21">
    <location>
        <begin position="61"/>
        <end position="82"/>
    </location>
</feature>
<evidence type="ECO:0000256" key="10">
    <source>
        <dbReference type="ARBA" id="ARBA00023065"/>
    </source>
</evidence>
<evidence type="ECO:0000256" key="5">
    <source>
        <dbReference type="ARBA" id="ARBA00022597"/>
    </source>
</evidence>
<feature type="transmembrane region" description="Helical" evidence="21">
    <location>
        <begin position="378"/>
        <end position="398"/>
    </location>
</feature>
<reference evidence="22 23" key="1">
    <citation type="submission" date="2020-10" db="EMBL/GenBank/DDBJ databases">
        <title>Pygocentrus nattereri (red-bellied piranha) genome, fPygNat1, primary haplotype.</title>
        <authorList>
            <person name="Myers G."/>
            <person name="Meyer A."/>
            <person name="Karagic N."/>
            <person name="Pippel M."/>
            <person name="Winkler S."/>
            <person name="Tracey A."/>
            <person name="Wood J."/>
            <person name="Formenti G."/>
            <person name="Howe K."/>
            <person name="Fedrigo O."/>
            <person name="Jarvis E.D."/>
        </authorList>
    </citation>
    <scope>NUCLEOTIDE SEQUENCE [LARGE SCALE GENOMIC DNA]</scope>
</reference>
<organism evidence="22 23">
    <name type="scientific">Pygocentrus nattereri</name>
    <name type="common">Red-bellied piranha</name>
    <dbReference type="NCBI Taxonomy" id="42514"/>
    <lineage>
        <taxon>Eukaryota</taxon>
        <taxon>Metazoa</taxon>
        <taxon>Chordata</taxon>
        <taxon>Craniata</taxon>
        <taxon>Vertebrata</taxon>
        <taxon>Euteleostomi</taxon>
        <taxon>Actinopterygii</taxon>
        <taxon>Neopterygii</taxon>
        <taxon>Teleostei</taxon>
        <taxon>Ostariophysi</taxon>
        <taxon>Characiformes</taxon>
        <taxon>Characoidei</taxon>
        <taxon>Pygocentrus</taxon>
    </lineage>
</organism>
<evidence type="ECO:0000256" key="13">
    <source>
        <dbReference type="ARBA" id="ARBA00023180"/>
    </source>
</evidence>
<evidence type="ECO:0000313" key="22">
    <source>
        <dbReference type="Ensembl" id="ENSPNAP00000016240.1"/>
    </source>
</evidence>
<dbReference type="PROSITE" id="PS50283">
    <property type="entry name" value="NA_SOLUT_SYMP_3"/>
    <property type="match status" value="1"/>
</dbReference>
<evidence type="ECO:0000256" key="21">
    <source>
        <dbReference type="SAM" id="Phobius"/>
    </source>
</evidence>
<dbReference type="FunFam" id="1.20.1730.10:FF:000005">
    <property type="entry name" value="sodium/glucose cotransporter 1 isoform X1"/>
    <property type="match status" value="1"/>
</dbReference>
<evidence type="ECO:0000256" key="11">
    <source>
        <dbReference type="ARBA" id="ARBA00023136"/>
    </source>
</evidence>
<dbReference type="GO" id="GO:0016324">
    <property type="term" value="C:apical plasma membrane"/>
    <property type="evidence" value="ECO:0007669"/>
    <property type="project" value="UniProtKB-SubCell"/>
</dbReference>
<feature type="transmembrane region" description="Helical" evidence="21">
    <location>
        <begin position="102"/>
        <end position="122"/>
    </location>
</feature>
<dbReference type="InterPro" id="IPR001734">
    <property type="entry name" value="Na/solute_symporter"/>
</dbReference>
<evidence type="ECO:0000256" key="19">
    <source>
        <dbReference type="ARBA" id="ARBA00043128"/>
    </source>
</evidence>
<comment type="similarity">
    <text evidence="2 20">Belongs to the sodium:solute symporter (SSF) (TC 2.A.21) family.</text>
</comment>
<feature type="transmembrane region" description="Helical" evidence="21">
    <location>
        <begin position="310"/>
        <end position="331"/>
    </location>
</feature>
<dbReference type="OrthoDB" id="6132759at2759"/>
<dbReference type="InterPro" id="IPR038377">
    <property type="entry name" value="Na/Glc_symporter_sf"/>
</dbReference>
<comment type="catalytic activity">
    <reaction evidence="15">
        <text>D-glucose(out) + 2 Na(+)(out) = D-glucose(in) + 2 Na(+)(in)</text>
        <dbReference type="Rhea" id="RHEA:70495"/>
        <dbReference type="ChEBI" id="CHEBI:4167"/>
        <dbReference type="ChEBI" id="CHEBI:29101"/>
    </reaction>
    <physiologicalReaction direction="left-to-right" evidence="15">
        <dbReference type="Rhea" id="RHEA:70496"/>
    </physiologicalReaction>
</comment>
<keyword evidence="3" id="KW-0813">Transport</keyword>
<proteinExistence type="inferred from homology"/>
<feature type="transmembrane region" description="Helical" evidence="21">
    <location>
        <begin position="633"/>
        <end position="656"/>
    </location>
</feature>
<evidence type="ECO:0000256" key="9">
    <source>
        <dbReference type="ARBA" id="ARBA00023053"/>
    </source>
</evidence>
<dbReference type="PANTHER" id="PTHR11819:SF151">
    <property type="entry name" value="SODIUM_GLUCOSE COTRANSPORTER 1"/>
    <property type="match status" value="1"/>
</dbReference>
<evidence type="ECO:0000256" key="12">
    <source>
        <dbReference type="ARBA" id="ARBA00023157"/>
    </source>
</evidence>
<dbReference type="RefSeq" id="XP_017552717.1">
    <property type="nucleotide sequence ID" value="XM_017697228.2"/>
</dbReference>
<dbReference type="Pfam" id="PF00474">
    <property type="entry name" value="SSF"/>
    <property type="match status" value="1"/>
</dbReference>
<dbReference type="Gene3D" id="1.20.1730.10">
    <property type="entry name" value="Sodium/glucose cotransporter"/>
    <property type="match status" value="1"/>
</dbReference>
<dbReference type="NCBIfam" id="TIGR00813">
    <property type="entry name" value="sss"/>
    <property type="match status" value="1"/>
</dbReference>
<dbReference type="GeneID" id="108427233"/>
<dbReference type="CTD" id="6523"/>
<dbReference type="GO" id="GO:0005412">
    <property type="term" value="F:D-glucose:sodium symporter activity"/>
    <property type="evidence" value="ECO:0007669"/>
    <property type="project" value="TreeGrafter"/>
</dbReference>
<accession>A0A3B4CY05</accession>
<keyword evidence="12" id="KW-1015">Disulfide bond</keyword>
<dbReference type="AlphaFoldDB" id="A0A3B4CY05"/>
<evidence type="ECO:0000256" key="6">
    <source>
        <dbReference type="ARBA" id="ARBA00022692"/>
    </source>
</evidence>
<dbReference type="OMA" id="TTIGWDT"/>
<evidence type="ECO:0000256" key="3">
    <source>
        <dbReference type="ARBA" id="ARBA00022448"/>
    </source>
</evidence>
<dbReference type="Ensembl" id="ENSPNAT00000038049.2">
    <property type="protein sequence ID" value="ENSPNAP00000016240.1"/>
    <property type="gene ID" value="ENSPNAG00000022454.2"/>
</dbReference>
<reference evidence="22" key="3">
    <citation type="submission" date="2025-09" db="UniProtKB">
        <authorList>
            <consortium name="Ensembl"/>
        </authorList>
    </citation>
    <scope>IDENTIFICATION</scope>
</reference>
<feature type="transmembrane region" description="Helical" evidence="21">
    <location>
        <begin position="210"/>
        <end position="230"/>
    </location>
</feature>
<keyword evidence="14" id="KW-0739">Sodium transport</keyword>
<evidence type="ECO:0000256" key="14">
    <source>
        <dbReference type="ARBA" id="ARBA00023201"/>
    </source>
</evidence>
<dbReference type="STRING" id="42514.ENSPNAP00000016240"/>
<feature type="transmembrane region" description="Helical" evidence="21">
    <location>
        <begin position="143"/>
        <end position="170"/>
    </location>
</feature>
<gene>
    <name evidence="22" type="primary">SLC5A1</name>
</gene>
<evidence type="ECO:0000256" key="8">
    <source>
        <dbReference type="ARBA" id="ARBA00022989"/>
    </source>
</evidence>
<keyword evidence="10" id="KW-0406">Ion transport</keyword>
<feature type="transmembrane region" description="Helical" evidence="21">
    <location>
        <begin position="481"/>
        <end position="503"/>
    </location>
</feature>
<evidence type="ECO:0000256" key="7">
    <source>
        <dbReference type="ARBA" id="ARBA00022847"/>
    </source>
</evidence>
<protein>
    <recommendedName>
        <fullName evidence="17">Sodium/glucose cotransporter 1</fullName>
    </recommendedName>
    <alternativeName>
        <fullName evidence="19">High affinity sodium-glucose cotransporter</fullName>
    </alternativeName>
    <alternativeName>
        <fullName evidence="18">Solute carrier family 5 member 1</fullName>
    </alternativeName>
</protein>
<keyword evidence="7" id="KW-0769">Symport</keyword>
<evidence type="ECO:0000256" key="18">
    <source>
        <dbReference type="ARBA" id="ARBA00042803"/>
    </source>
</evidence>
<evidence type="ECO:0000256" key="15">
    <source>
        <dbReference type="ARBA" id="ARBA00036179"/>
    </source>
</evidence>
<dbReference type="InterPro" id="IPR018212">
    <property type="entry name" value="Na/solute_symporter_CS"/>
</dbReference>
<evidence type="ECO:0000256" key="4">
    <source>
        <dbReference type="ARBA" id="ARBA00022475"/>
    </source>
</evidence>
<evidence type="ECO:0000256" key="16">
    <source>
        <dbReference type="ARBA" id="ARBA00036206"/>
    </source>
</evidence>
<keyword evidence="4" id="KW-1003">Cell membrane</keyword>
<dbReference type="Proteomes" id="UP001501920">
    <property type="component" value="Chromosome 18"/>
</dbReference>
<comment type="subcellular location">
    <subcellularLocation>
        <location evidence="1">Apical cell membrane</location>
        <topology evidence="1">Multi-pass membrane protein</topology>
    </subcellularLocation>
</comment>
<dbReference type="PROSITE" id="PS00457">
    <property type="entry name" value="NA_SOLUT_SYMP_2"/>
    <property type="match status" value="1"/>
</dbReference>
<reference evidence="22" key="2">
    <citation type="submission" date="2025-08" db="UniProtKB">
        <authorList>
            <consortium name="Ensembl"/>
        </authorList>
    </citation>
    <scope>IDENTIFICATION</scope>
</reference>
<evidence type="ECO:0000256" key="2">
    <source>
        <dbReference type="ARBA" id="ARBA00006434"/>
    </source>
</evidence>
<feature type="transmembrane region" description="Helical" evidence="21">
    <location>
        <begin position="176"/>
        <end position="203"/>
    </location>
</feature>
<evidence type="ECO:0000256" key="20">
    <source>
        <dbReference type="RuleBase" id="RU362091"/>
    </source>
</evidence>
<keyword evidence="5" id="KW-0762">Sugar transport</keyword>
<keyword evidence="23" id="KW-1185">Reference proteome</keyword>
<comment type="catalytic activity">
    <reaction evidence="16">
        <text>D-galactose(out) + 2 Na(+)(out) = D-galactose(in) + 2 Na(+)(in)</text>
        <dbReference type="Rhea" id="RHEA:70499"/>
        <dbReference type="ChEBI" id="CHEBI:4139"/>
        <dbReference type="ChEBI" id="CHEBI:29101"/>
    </reaction>
    <physiologicalReaction direction="left-to-right" evidence="16">
        <dbReference type="Rhea" id="RHEA:70500"/>
    </physiologicalReaction>
</comment>
<name>A0A3B4CY05_PYGNA</name>
<feature type="transmembrane region" description="Helical" evidence="21">
    <location>
        <begin position="30"/>
        <end position="49"/>
    </location>
</feature>
<keyword evidence="6 21" id="KW-0812">Transmembrane</keyword>
<keyword evidence="13" id="KW-0325">Glycoprotein</keyword>
<keyword evidence="8 21" id="KW-1133">Transmembrane helix</keyword>
<keyword evidence="11 21" id="KW-0472">Membrane</keyword>